<feature type="repeat" description="PPR" evidence="2">
    <location>
        <begin position="241"/>
        <end position="271"/>
    </location>
</feature>
<gene>
    <name evidence="3" type="ORF">DH2020_013840</name>
</gene>
<dbReference type="Pfam" id="PF20431">
    <property type="entry name" value="E_motif"/>
    <property type="match status" value="1"/>
</dbReference>
<dbReference type="PROSITE" id="PS51375">
    <property type="entry name" value="PPR"/>
    <property type="match status" value="3"/>
</dbReference>
<keyword evidence="1" id="KW-0677">Repeat</keyword>
<dbReference type="InterPro" id="IPR046848">
    <property type="entry name" value="E_motif"/>
</dbReference>
<dbReference type="InterPro" id="IPR002885">
    <property type="entry name" value="PPR_rpt"/>
</dbReference>
<feature type="repeat" description="PPR" evidence="2">
    <location>
        <begin position="272"/>
        <end position="306"/>
    </location>
</feature>
<dbReference type="Proteomes" id="UP001318860">
    <property type="component" value="Unassembled WGS sequence"/>
</dbReference>
<dbReference type="PANTHER" id="PTHR47926">
    <property type="entry name" value="PENTATRICOPEPTIDE REPEAT-CONTAINING PROTEIN"/>
    <property type="match status" value="1"/>
</dbReference>
<accession>A0ABR0X5Z6</accession>
<evidence type="ECO:0000256" key="2">
    <source>
        <dbReference type="PROSITE-ProRule" id="PRU00708"/>
    </source>
</evidence>
<dbReference type="PANTHER" id="PTHR47926:SF490">
    <property type="entry name" value="REPEAT-LIKE SUPERFAMILY PROTEIN, PUTATIVE-RELATED"/>
    <property type="match status" value="1"/>
</dbReference>
<dbReference type="InterPro" id="IPR046960">
    <property type="entry name" value="PPR_At4g14850-like_plant"/>
</dbReference>
<feature type="repeat" description="PPR" evidence="2">
    <location>
        <begin position="171"/>
        <end position="205"/>
    </location>
</feature>
<reference evidence="3 4" key="1">
    <citation type="journal article" date="2021" name="Comput. Struct. Biotechnol. J.">
        <title>De novo genome assembly of the potent medicinal plant Rehmannia glutinosa using nanopore technology.</title>
        <authorList>
            <person name="Ma L."/>
            <person name="Dong C."/>
            <person name="Song C."/>
            <person name="Wang X."/>
            <person name="Zheng X."/>
            <person name="Niu Y."/>
            <person name="Chen S."/>
            <person name="Feng W."/>
        </authorList>
    </citation>
    <scope>NUCLEOTIDE SEQUENCE [LARGE SCALE GENOMIC DNA]</scope>
    <source>
        <strain evidence="3">DH-2019</strain>
    </source>
</reference>
<evidence type="ECO:0008006" key="5">
    <source>
        <dbReference type="Google" id="ProtNLM"/>
    </source>
</evidence>
<sequence>MTTIAARILHLLTTSCKTRSHLHQILAQLLLHNLRSNTTIAHRFITACHSLNLLSSVAFPLYINSLTTPHTFVCNTLLKAFSHSSAPQKSPLIYSHMHRNSIPVNHYSFPFVLKALADLKMINEGISVHAQVIKLGFLNDVYVGNSLLNLYAANGDMALCGKVFDEMPLRDVVSWTVVISGFKEAGCFDDSLIAFERMRSEGVMPNRVTAVNALAACAGLGAVDMGVWIHEYVKRSGWEMDVILGTSLIDMYAKCGRIEEGLHVFDEMTERNVFTWNAIIKGLALSKSGKEAIKCFYRMEDEGIQPDERLRAFRFCAYGRWIFSALVDGKYGFSPSVKHYGCMVDLLVRSKCLDEALCLIREMPFEPTVSIWGALLAGCRAQANSELSETAAWKLVELEPHNCAYYVMLSNLYAEKGRWNDVEKVRKLMKDRGLKKDMGSSTVELENKERPLELIA</sequence>
<dbReference type="EMBL" id="JABTTQ020000006">
    <property type="protein sequence ID" value="KAK6154201.1"/>
    <property type="molecule type" value="Genomic_DNA"/>
</dbReference>
<organism evidence="3 4">
    <name type="scientific">Rehmannia glutinosa</name>
    <name type="common">Chinese foxglove</name>
    <dbReference type="NCBI Taxonomy" id="99300"/>
    <lineage>
        <taxon>Eukaryota</taxon>
        <taxon>Viridiplantae</taxon>
        <taxon>Streptophyta</taxon>
        <taxon>Embryophyta</taxon>
        <taxon>Tracheophyta</taxon>
        <taxon>Spermatophyta</taxon>
        <taxon>Magnoliopsida</taxon>
        <taxon>eudicotyledons</taxon>
        <taxon>Gunneridae</taxon>
        <taxon>Pentapetalae</taxon>
        <taxon>asterids</taxon>
        <taxon>lamiids</taxon>
        <taxon>Lamiales</taxon>
        <taxon>Orobanchaceae</taxon>
        <taxon>Rehmannieae</taxon>
        <taxon>Rehmannia</taxon>
    </lineage>
</organism>
<keyword evidence="4" id="KW-1185">Reference proteome</keyword>
<name>A0ABR0X5Z6_REHGL</name>
<dbReference type="NCBIfam" id="TIGR00756">
    <property type="entry name" value="PPR"/>
    <property type="match status" value="3"/>
</dbReference>
<protein>
    <recommendedName>
        <fullName evidence="5">Pentatricopeptide repeat-containing protein</fullName>
    </recommendedName>
</protein>
<evidence type="ECO:0000313" key="3">
    <source>
        <dbReference type="EMBL" id="KAK6154201.1"/>
    </source>
</evidence>
<dbReference type="Gene3D" id="1.25.40.10">
    <property type="entry name" value="Tetratricopeptide repeat domain"/>
    <property type="match status" value="3"/>
</dbReference>
<evidence type="ECO:0000256" key="1">
    <source>
        <dbReference type="ARBA" id="ARBA00022737"/>
    </source>
</evidence>
<dbReference type="InterPro" id="IPR011990">
    <property type="entry name" value="TPR-like_helical_dom_sf"/>
</dbReference>
<comment type="caution">
    <text evidence="3">The sequence shown here is derived from an EMBL/GenBank/DDBJ whole genome shotgun (WGS) entry which is preliminary data.</text>
</comment>
<evidence type="ECO:0000313" key="4">
    <source>
        <dbReference type="Proteomes" id="UP001318860"/>
    </source>
</evidence>
<proteinExistence type="predicted"/>
<dbReference type="Pfam" id="PF01535">
    <property type="entry name" value="PPR"/>
    <property type="match status" value="5"/>
</dbReference>